<keyword evidence="1" id="KW-1133">Transmembrane helix</keyword>
<gene>
    <name evidence="2" type="ORF">AVDCRST_MAG93-6966</name>
</gene>
<keyword evidence="1" id="KW-0812">Transmembrane</keyword>
<evidence type="ECO:0000256" key="1">
    <source>
        <dbReference type="SAM" id="Phobius"/>
    </source>
</evidence>
<name>A0A6J4M2S7_9CHLR</name>
<organism evidence="2">
    <name type="scientific">uncultured Chloroflexia bacterium</name>
    <dbReference type="NCBI Taxonomy" id="1672391"/>
    <lineage>
        <taxon>Bacteria</taxon>
        <taxon>Bacillati</taxon>
        <taxon>Chloroflexota</taxon>
        <taxon>Chloroflexia</taxon>
        <taxon>environmental samples</taxon>
    </lineage>
</organism>
<proteinExistence type="predicted"/>
<dbReference type="AlphaFoldDB" id="A0A6J4M2S7"/>
<dbReference type="EMBL" id="CADCTR010002344">
    <property type="protein sequence ID" value="CAA9347565.1"/>
    <property type="molecule type" value="Genomic_DNA"/>
</dbReference>
<accession>A0A6J4M2S7</accession>
<keyword evidence="1" id="KW-0472">Membrane</keyword>
<protein>
    <submittedName>
        <fullName evidence="2">Uncharacterized protein</fullName>
    </submittedName>
</protein>
<evidence type="ECO:0000313" key="2">
    <source>
        <dbReference type="EMBL" id="CAA9347565.1"/>
    </source>
</evidence>
<reference evidence="2" key="1">
    <citation type="submission" date="2020-02" db="EMBL/GenBank/DDBJ databases">
        <authorList>
            <person name="Meier V. D."/>
        </authorList>
    </citation>
    <scope>NUCLEOTIDE SEQUENCE</scope>
    <source>
        <strain evidence="2">AVDCRST_MAG93</strain>
    </source>
</reference>
<feature type="transmembrane region" description="Helical" evidence="1">
    <location>
        <begin position="12"/>
        <end position="36"/>
    </location>
</feature>
<sequence length="146" mass="16156">MKQPANIFRKFIGWLGWPGLVLLLLALGGVGAGLMWERNRHAPLPPGSSAATITNAPDIRQTVYSYPGTTEELRAFYANALAERGWQRCGDGSTPNCSNLPQLVDRDPTTVDVYRRTDEQNGQGPTVEIWPIPREGSLFVTVFETR</sequence>